<sequence length="392" mass="45471">MPISRRKNFKYKENKVVKPPKTGRTELTVVERAFAVGAITGLRGGYASVGDLANAMGRTTTALSNLINRVEKKRANIDGFLWDSILYNNELGRGRPTLLSQDQKDHIIRIVTSSQENREKEPWQAVRRGDFNEVIPKMSIETFQNVMYEAGYARRKPGWKPSLTTEQEEERLEWALAHNPDLHKEYDNLGYDFTKVVFTDETPARIGEERGMIRTWCTAEEKWDNNVKHDRNTKNCCLQFYASFRYNHKGPCHVYYPETKAEKELAAAHIKRLNQDQKTRDNKLQIQARRALNHLEEADINRRYNTRKKHVHMEESMDTDIVKVPSRRLSHGSIHSKRRGYLVYYNRMGLLLTRHVFLTITLLLRILKDCGGQATHPRSTQLSMPGHGFDGM</sequence>
<keyword evidence="2" id="KW-1185">Reference proteome</keyword>
<reference evidence="1" key="1">
    <citation type="journal article" date="2020" name="Stud. Mycol.">
        <title>101 Dothideomycetes genomes: a test case for predicting lifestyles and emergence of pathogens.</title>
        <authorList>
            <person name="Haridas S."/>
            <person name="Albert R."/>
            <person name="Binder M."/>
            <person name="Bloem J."/>
            <person name="Labutti K."/>
            <person name="Salamov A."/>
            <person name="Andreopoulos B."/>
            <person name="Baker S."/>
            <person name="Barry K."/>
            <person name="Bills G."/>
            <person name="Bluhm B."/>
            <person name="Cannon C."/>
            <person name="Castanera R."/>
            <person name="Culley D."/>
            <person name="Daum C."/>
            <person name="Ezra D."/>
            <person name="Gonzalez J."/>
            <person name="Henrissat B."/>
            <person name="Kuo A."/>
            <person name="Liang C."/>
            <person name="Lipzen A."/>
            <person name="Lutzoni F."/>
            <person name="Magnuson J."/>
            <person name="Mondo S."/>
            <person name="Nolan M."/>
            <person name="Ohm R."/>
            <person name="Pangilinan J."/>
            <person name="Park H.-J."/>
            <person name="Ramirez L."/>
            <person name="Alfaro M."/>
            <person name="Sun H."/>
            <person name="Tritt A."/>
            <person name="Yoshinaga Y."/>
            <person name="Zwiers L.-H."/>
            <person name="Turgeon B."/>
            <person name="Goodwin S."/>
            <person name="Spatafora J."/>
            <person name="Crous P."/>
            <person name="Grigoriev I."/>
        </authorList>
    </citation>
    <scope>NUCLEOTIDE SEQUENCE</scope>
    <source>
        <strain evidence="1">CBS 525.71</strain>
    </source>
</reference>
<organism evidence="1 2">
    <name type="scientific">Macroventuria anomochaeta</name>
    <dbReference type="NCBI Taxonomy" id="301207"/>
    <lineage>
        <taxon>Eukaryota</taxon>
        <taxon>Fungi</taxon>
        <taxon>Dikarya</taxon>
        <taxon>Ascomycota</taxon>
        <taxon>Pezizomycotina</taxon>
        <taxon>Dothideomycetes</taxon>
        <taxon>Pleosporomycetidae</taxon>
        <taxon>Pleosporales</taxon>
        <taxon>Pleosporineae</taxon>
        <taxon>Didymellaceae</taxon>
        <taxon>Macroventuria</taxon>
    </lineage>
</organism>
<dbReference type="Proteomes" id="UP000799754">
    <property type="component" value="Unassembled WGS sequence"/>
</dbReference>
<comment type="caution">
    <text evidence="1">The sequence shown here is derived from an EMBL/GenBank/DDBJ whole genome shotgun (WGS) entry which is preliminary data.</text>
</comment>
<evidence type="ECO:0000313" key="2">
    <source>
        <dbReference type="Proteomes" id="UP000799754"/>
    </source>
</evidence>
<dbReference type="EMBL" id="MU006718">
    <property type="protein sequence ID" value="KAF2627242.1"/>
    <property type="molecule type" value="Genomic_DNA"/>
</dbReference>
<gene>
    <name evidence="1" type="ORF">BU25DRAFT_469715</name>
</gene>
<name>A0ACB6RZU8_9PLEO</name>
<evidence type="ECO:0000313" key="1">
    <source>
        <dbReference type="EMBL" id="KAF2627242.1"/>
    </source>
</evidence>
<accession>A0ACB6RZU8</accession>
<proteinExistence type="predicted"/>
<protein>
    <submittedName>
        <fullName evidence="1">Uncharacterized protein</fullName>
    </submittedName>
</protein>